<sequence>MIFGTAEWYEIYRSNGLHRRDKKITNPGKSGDEIVDSSVTIGAVQGMLSAVAFAVSGYAVWSRMSRRPTFMPRRMGIWLSALTFPGVAVSAALGGALVYGKGIGVQRMGAARNGKVAGIKEIEGAKRM</sequence>
<proteinExistence type="predicted"/>
<keyword evidence="1" id="KW-1133">Transmembrane helix</keyword>
<dbReference type="EMBL" id="NAJP01000002">
    <property type="protein sequence ID" value="TKA49123.1"/>
    <property type="molecule type" value="Genomic_DNA"/>
</dbReference>
<organism evidence="2 3">
    <name type="scientific">Friedmanniomyces endolithicus</name>
    <dbReference type="NCBI Taxonomy" id="329885"/>
    <lineage>
        <taxon>Eukaryota</taxon>
        <taxon>Fungi</taxon>
        <taxon>Dikarya</taxon>
        <taxon>Ascomycota</taxon>
        <taxon>Pezizomycotina</taxon>
        <taxon>Dothideomycetes</taxon>
        <taxon>Dothideomycetidae</taxon>
        <taxon>Mycosphaerellales</taxon>
        <taxon>Teratosphaeriaceae</taxon>
        <taxon>Friedmanniomyces</taxon>
    </lineage>
</organism>
<feature type="transmembrane region" description="Helical" evidence="1">
    <location>
        <begin position="77"/>
        <end position="99"/>
    </location>
</feature>
<protein>
    <submittedName>
        <fullName evidence="2">Uncharacterized protein</fullName>
    </submittedName>
</protein>
<gene>
    <name evidence="2" type="ORF">B0A54_01199</name>
</gene>
<dbReference type="AlphaFoldDB" id="A0A4U0VJA4"/>
<dbReference type="OrthoDB" id="10325438at2759"/>
<keyword evidence="1" id="KW-0472">Membrane</keyword>
<comment type="caution">
    <text evidence="2">The sequence shown here is derived from an EMBL/GenBank/DDBJ whole genome shotgun (WGS) entry which is preliminary data.</text>
</comment>
<reference evidence="2 3" key="1">
    <citation type="submission" date="2017-03" db="EMBL/GenBank/DDBJ databases">
        <title>Genomes of endolithic fungi from Antarctica.</title>
        <authorList>
            <person name="Coleine C."/>
            <person name="Masonjones S."/>
            <person name="Stajich J.E."/>
        </authorList>
    </citation>
    <scope>NUCLEOTIDE SEQUENCE [LARGE SCALE GENOMIC DNA]</scope>
    <source>
        <strain evidence="2 3">CCFEE 5311</strain>
    </source>
</reference>
<evidence type="ECO:0000313" key="3">
    <source>
        <dbReference type="Proteomes" id="UP000310066"/>
    </source>
</evidence>
<keyword evidence="1" id="KW-0812">Transmembrane</keyword>
<evidence type="ECO:0000256" key="1">
    <source>
        <dbReference type="SAM" id="Phobius"/>
    </source>
</evidence>
<dbReference type="Proteomes" id="UP000310066">
    <property type="component" value="Unassembled WGS sequence"/>
</dbReference>
<feature type="transmembrane region" description="Helical" evidence="1">
    <location>
        <begin position="39"/>
        <end position="61"/>
    </location>
</feature>
<accession>A0A4U0VJA4</accession>
<name>A0A4U0VJA4_9PEZI</name>
<evidence type="ECO:0000313" key="2">
    <source>
        <dbReference type="EMBL" id="TKA49123.1"/>
    </source>
</evidence>